<evidence type="ECO:0000259" key="1">
    <source>
        <dbReference type="Pfam" id="PF13764"/>
    </source>
</evidence>
<dbReference type="Proteomes" id="UP000017836">
    <property type="component" value="Unassembled WGS sequence"/>
</dbReference>
<organism evidence="2 3">
    <name type="scientific">Amborella trichopoda</name>
    <dbReference type="NCBI Taxonomy" id="13333"/>
    <lineage>
        <taxon>Eukaryota</taxon>
        <taxon>Viridiplantae</taxon>
        <taxon>Streptophyta</taxon>
        <taxon>Embryophyta</taxon>
        <taxon>Tracheophyta</taxon>
        <taxon>Spermatophyta</taxon>
        <taxon>Magnoliopsida</taxon>
        <taxon>Amborellales</taxon>
        <taxon>Amborellaceae</taxon>
        <taxon>Amborella</taxon>
    </lineage>
</organism>
<dbReference type="EMBL" id="KI393051">
    <property type="protein sequence ID" value="ERN09197.1"/>
    <property type="molecule type" value="Genomic_DNA"/>
</dbReference>
<proteinExistence type="predicted"/>
<dbReference type="Gramene" id="ERN09197">
    <property type="protein sequence ID" value="ERN09197"/>
    <property type="gene ID" value="AMTR_s00014p00247390"/>
</dbReference>
<evidence type="ECO:0000313" key="3">
    <source>
        <dbReference type="Proteomes" id="UP000017836"/>
    </source>
</evidence>
<sequence length="59" mass="6963">MRWLLEYLTYGEQAAMEVLIQHFEPHLQNWGEFDRLLKEHQHNPKDESLAGKTAAQSLL</sequence>
<gene>
    <name evidence="2" type="ORF">AMTR_s00014p00247390</name>
</gene>
<name>W1PGT7_AMBTC</name>
<feature type="domain" description="E3 ubiquitin ligase UBR4 C-terminal" evidence="1">
    <location>
        <begin position="4"/>
        <end position="42"/>
    </location>
</feature>
<reference evidence="3" key="1">
    <citation type="journal article" date="2013" name="Science">
        <title>The Amborella genome and the evolution of flowering plants.</title>
        <authorList>
            <consortium name="Amborella Genome Project"/>
        </authorList>
    </citation>
    <scope>NUCLEOTIDE SEQUENCE [LARGE SCALE GENOMIC DNA]</scope>
</reference>
<accession>W1PGT7</accession>
<protein>
    <recommendedName>
        <fullName evidence="1">E3 ubiquitin ligase UBR4 C-terminal domain-containing protein</fullName>
    </recommendedName>
</protein>
<keyword evidence="3" id="KW-1185">Reference proteome</keyword>
<dbReference type="InterPro" id="IPR025704">
    <property type="entry name" value="E3_Ub_ligase_UBR4_C"/>
</dbReference>
<dbReference type="HOGENOM" id="CLU_2963891_0_0_1"/>
<dbReference type="Pfam" id="PF13764">
    <property type="entry name" value="E3_UbLigase_R4"/>
    <property type="match status" value="1"/>
</dbReference>
<dbReference type="eggNOG" id="KOG1776">
    <property type="taxonomic scope" value="Eukaryota"/>
</dbReference>
<evidence type="ECO:0000313" key="2">
    <source>
        <dbReference type="EMBL" id="ERN09197.1"/>
    </source>
</evidence>
<dbReference type="AlphaFoldDB" id="W1PGT7"/>